<keyword evidence="2" id="KW-1133">Transmembrane helix</keyword>
<feature type="transmembrane region" description="Helical" evidence="2">
    <location>
        <begin position="474"/>
        <end position="494"/>
    </location>
</feature>
<feature type="region of interest" description="Disordered" evidence="1">
    <location>
        <begin position="366"/>
        <end position="388"/>
    </location>
</feature>
<name>A0A034WE41_BACDO</name>
<keyword evidence="2" id="KW-0472">Membrane</keyword>
<feature type="compositionally biased region" description="Low complexity" evidence="1">
    <location>
        <begin position="121"/>
        <end position="130"/>
    </location>
</feature>
<feature type="signal peptide" evidence="3">
    <location>
        <begin position="1"/>
        <end position="16"/>
    </location>
</feature>
<proteinExistence type="predicted"/>
<dbReference type="AlphaFoldDB" id="A0A034WE41"/>
<reference evidence="4" key="1">
    <citation type="journal article" date="2014" name="BMC Genomics">
        <title>Characterizing the developmental transcriptome of the oriental fruit fly, Bactrocera dorsalis (Diptera: Tephritidae) through comparative genomic analysis with Drosophila melanogaster utilizing modENCODE datasets.</title>
        <authorList>
            <person name="Geib S.M."/>
            <person name="Calla B."/>
            <person name="Hall B."/>
            <person name="Hou S."/>
            <person name="Manoukis N.C."/>
        </authorList>
    </citation>
    <scope>NUCLEOTIDE SEQUENCE</scope>
    <source>
        <strain evidence="4">Punador</strain>
    </source>
</reference>
<sequence>MLLLVLIWFAPLFTLQTEVLLNYDGFNPIGAVSSASAAYTTASSSTSKATTVTYAQQQVQWPPTAVHGNWYILDAATNAAVAAAATTQVDAARANKLQKRHKAMPRDKQPHSTARHTLDTPQAAQQQEQQENPANYYTYNSSNNGNYRSTAPDMRFVAPYVLALSNRRRFSMTSGERNRRREHSDSTTDRIVNNFNERGYVNTYNSNYNNKSMTQHNKYGDNEQAATTKVNIADSIVTQPQHQAMLAWQDIKIKSDGEVNEGRKGVVPDIEESTEVGSVENDINSLEEAQFNEVLVPLGNALDKVRHFCDVFRRIISDDEADLASGGLDTLGSSDDGFTNSASVTLAQSATVDTVIPVGDNTQLAREVQGQRSPPTATHSNTQQSQSISETTLMWPTVTAPALPRSTAVTASAQATTITNAPNSAKSLTSTALVIGRGKKLKKKLKKLMLPLLLAYKLKFIALVPLLIGGLTLLVGSTGLAGFFFALFLTVMTLKGGGSVNKSIVIKKVL</sequence>
<dbReference type="OrthoDB" id="8053615at2759"/>
<dbReference type="EMBL" id="GAKP01006904">
    <property type="protein sequence ID" value="JAC52048.1"/>
    <property type="molecule type" value="Transcribed_RNA"/>
</dbReference>
<keyword evidence="2" id="KW-0812">Transmembrane</keyword>
<evidence type="ECO:0000256" key="1">
    <source>
        <dbReference type="SAM" id="MobiDB-lite"/>
    </source>
</evidence>
<protein>
    <submittedName>
        <fullName evidence="4">Uncharacterized protein</fullName>
    </submittedName>
</protein>
<evidence type="ECO:0000256" key="2">
    <source>
        <dbReference type="SAM" id="Phobius"/>
    </source>
</evidence>
<dbReference type="InterPro" id="IPR012464">
    <property type="entry name" value="DUF1676"/>
</dbReference>
<keyword evidence="3" id="KW-0732">Signal</keyword>
<dbReference type="Pfam" id="PF07898">
    <property type="entry name" value="DUF1676"/>
    <property type="match status" value="1"/>
</dbReference>
<evidence type="ECO:0000256" key="3">
    <source>
        <dbReference type="SAM" id="SignalP"/>
    </source>
</evidence>
<organism evidence="4">
    <name type="scientific">Bactrocera dorsalis</name>
    <name type="common">Oriental fruit fly</name>
    <name type="synonym">Dacus dorsalis</name>
    <dbReference type="NCBI Taxonomy" id="27457"/>
    <lineage>
        <taxon>Eukaryota</taxon>
        <taxon>Metazoa</taxon>
        <taxon>Ecdysozoa</taxon>
        <taxon>Arthropoda</taxon>
        <taxon>Hexapoda</taxon>
        <taxon>Insecta</taxon>
        <taxon>Pterygota</taxon>
        <taxon>Neoptera</taxon>
        <taxon>Endopterygota</taxon>
        <taxon>Diptera</taxon>
        <taxon>Brachycera</taxon>
        <taxon>Muscomorpha</taxon>
        <taxon>Tephritoidea</taxon>
        <taxon>Tephritidae</taxon>
        <taxon>Bactrocera</taxon>
        <taxon>Bactrocera</taxon>
    </lineage>
</organism>
<feature type="region of interest" description="Disordered" evidence="1">
    <location>
        <begin position="93"/>
        <end position="130"/>
    </location>
</feature>
<accession>A0A034WE41</accession>
<feature type="chain" id="PRO_5044537518" evidence="3">
    <location>
        <begin position="17"/>
        <end position="510"/>
    </location>
</feature>
<evidence type="ECO:0000313" key="4">
    <source>
        <dbReference type="EMBL" id="JAC52048.1"/>
    </source>
</evidence>